<dbReference type="Gene3D" id="3.40.50.150">
    <property type="entry name" value="Vaccinia Virus protein VP39"/>
    <property type="match status" value="1"/>
</dbReference>
<name>A0A895XJY3_9ACTN</name>
<dbReference type="CDD" id="cd02440">
    <property type="entry name" value="AdoMet_MTases"/>
    <property type="match status" value="1"/>
</dbReference>
<dbReference type="PANTHER" id="PTHR43317">
    <property type="entry name" value="THERMOSPERMINE SYNTHASE ACAULIS5"/>
    <property type="match status" value="1"/>
</dbReference>
<dbReference type="PANTHER" id="PTHR43317:SF1">
    <property type="entry name" value="THERMOSPERMINE SYNTHASE ACAULIS5"/>
    <property type="match status" value="1"/>
</dbReference>
<reference evidence="2" key="1">
    <citation type="submission" date="2021-02" db="EMBL/GenBank/DDBJ databases">
        <title>Natronoglycomyces albus gen. nov., sp. nov, a haloalkaliphilic actinobacterium from a soda solonchak soil.</title>
        <authorList>
            <person name="Sorokin D.Y."/>
            <person name="Khijniak T.V."/>
            <person name="Zakharycheva A.P."/>
            <person name="Boueva O.V."/>
            <person name="Ariskina E.V."/>
            <person name="Hahnke R.L."/>
            <person name="Bunk B."/>
            <person name="Sproer C."/>
            <person name="Schumann P."/>
            <person name="Evtushenko L.I."/>
            <person name="Kublanov I.V."/>
        </authorList>
    </citation>
    <scope>NUCLEOTIDE SEQUENCE</scope>
    <source>
        <strain evidence="2">DSM 106290</strain>
    </source>
</reference>
<gene>
    <name evidence="2" type="ORF">JQS30_09875</name>
</gene>
<dbReference type="InterPro" id="IPR029063">
    <property type="entry name" value="SAM-dependent_MTases_sf"/>
</dbReference>
<dbReference type="SUPFAM" id="SSF53335">
    <property type="entry name" value="S-adenosyl-L-methionine-dependent methyltransferases"/>
    <property type="match status" value="1"/>
</dbReference>
<dbReference type="RefSeq" id="WP_213170121.1">
    <property type="nucleotide sequence ID" value="NZ_CP070496.1"/>
</dbReference>
<dbReference type="GO" id="GO:0006596">
    <property type="term" value="P:polyamine biosynthetic process"/>
    <property type="evidence" value="ECO:0007669"/>
    <property type="project" value="UniProtKB-KW"/>
</dbReference>
<dbReference type="KEGG" id="nav:JQS30_09875"/>
<keyword evidence="1" id="KW-0620">Polyamine biosynthesis</keyword>
<protein>
    <submittedName>
        <fullName evidence="2">Fused MFS/spermidine synthase</fullName>
    </submittedName>
</protein>
<sequence length="268" mass="29669">MNAVEFRADRDRPHLLHLVADQVIQATIDLDDPTYLDAEYMQRMTYLIDAITPTGQPLRTFHLGGGALAMARYIAATRPRSYQQAVEPSQEIIDQLRRYAPLPRGVKVKIRTGDARTQLEAAPENCYELIITDAFNGARVPAHLTTIEFLQQVKRVLSGGGHYTVNLCDGGKLHYLKSCLAGMAEEFDHLTLMAEPAVLRGRRYGNVVVCAAETALPEDDMRRRAAGAPFPCRVVSGSELAKLIGYAKPFTDATAQASPPPPKTWREH</sequence>
<dbReference type="Proteomes" id="UP000662939">
    <property type="component" value="Chromosome"/>
</dbReference>
<evidence type="ECO:0000313" key="3">
    <source>
        <dbReference type="Proteomes" id="UP000662939"/>
    </source>
</evidence>
<proteinExistence type="predicted"/>
<accession>A0A895XJY3</accession>
<dbReference type="AlphaFoldDB" id="A0A895XJY3"/>
<evidence type="ECO:0000256" key="1">
    <source>
        <dbReference type="ARBA" id="ARBA00023115"/>
    </source>
</evidence>
<evidence type="ECO:0000313" key="2">
    <source>
        <dbReference type="EMBL" id="QSB04122.1"/>
    </source>
</evidence>
<dbReference type="NCBIfam" id="NF037959">
    <property type="entry name" value="MFS_SpdSyn"/>
    <property type="match status" value="1"/>
</dbReference>
<dbReference type="EMBL" id="CP070496">
    <property type="protein sequence ID" value="QSB04122.1"/>
    <property type="molecule type" value="Genomic_DNA"/>
</dbReference>
<keyword evidence="3" id="KW-1185">Reference proteome</keyword>
<organism evidence="2 3">
    <name type="scientific">Natronoglycomyces albus</name>
    <dbReference type="NCBI Taxonomy" id="2811108"/>
    <lineage>
        <taxon>Bacteria</taxon>
        <taxon>Bacillati</taxon>
        <taxon>Actinomycetota</taxon>
        <taxon>Actinomycetes</taxon>
        <taxon>Glycomycetales</taxon>
        <taxon>Glycomycetaceae</taxon>
        <taxon>Natronoglycomyces</taxon>
    </lineage>
</organism>